<protein>
    <submittedName>
        <fullName evidence="2">Metal-dependent hydrolase</fullName>
    </submittedName>
</protein>
<dbReference type="InterPro" id="IPR053136">
    <property type="entry name" value="UTP_pyrophosphatase-like"/>
</dbReference>
<dbReference type="AlphaFoldDB" id="A0A2Z3JGI1"/>
<dbReference type="Gene3D" id="3.30.2010.10">
    <property type="entry name" value="Metalloproteases ('zincins'), catalytic domain"/>
    <property type="match status" value="1"/>
</dbReference>
<accession>A0A2Z3JGI1</accession>
<dbReference type="OrthoDB" id="9811177at2"/>
<dbReference type="PANTHER" id="PTHR30399">
    <property type="entry name" value="UNCHARACTERIZED PROTEIN YGJP"/>
    <property type="match status" value="1"/>
</dbReference>
<gene>
    <name evidence="2" type="ORF">DKM44_14375</name>
</gene>
<feature type="domain" description="YgjP-like metallopeptidase" evidence="1">
    <location>
        <begin position="28"/>
        <end position="233"/>
    </location>
</feature>
<dbReference type="GO" id="GO:0016787">
    <property type="term" value="F:hydrolase activity"/>
    <property type="evidence" value="ECO:0007669"/>
    <property type="project" value="UniProtKB-KW"/>
</dbReference>
<dbReference type="Proteomes" id="UP000245368">
    <property type="component" value="Chromosome"/>
</dbReference>
<dbReference type="KEGG" id="dez:DKM44_14375"/>
<dbReference type="Pfam" id="PF01863">
    <property type="entry name" value="YgjP-like"/>
    <property type="match status" value="1"/>
</dbReference>
<evidence type="ECO:0000259" key="1">
    <source>
        <dbReference type="Pfam" id="PF01863"/>
    </source>
</evidence>
<dbReference type="InterPro" id="IPR002725">
    <property type="entry name" value="YgjP-like_metallopeptidase"/>
</dbReference>
<evidence type="ECO:0000313" key="2">
    <source>
        <dbReference type="EMBL" id="AWN24267.1"/>
    </source>
</evidence>
<sequence length="241" mass="27898">MTAGEKHIITVSGIEVEVVRKAIKNLHLAVYPPEGHVRVAAPLRVDDDAVRLFTVPRLPWIRRQQAKFQGQARQSARDYVSGESHYLWGHRYRLRVIEAEEVPQVKVANKSTLLLTVPPNSDRSRREAVMLAHYRAELKARLPGLVTAWSRYLGVTEPNWAVRQMKTKWGSCSPSAQRISLNLELAKKAPHCLEYVVVHELAHLHERHHNDRFRALLDQHLPLWRSYRDELNQSPLRSETW</sequence>
<name>A0A2Z3JGI1_9DEIO</name>
<keyword evidence="2" id="KW-0378">Hydrolase</keyword>
<reference evidence="2 3" key="1">
    <citation type="submission" date="2018-05" db="EMBL/GenBank/DDBJ databases">
        <title>Complete Genome Sequence of Deinococcus sp. strain 17bor-2.</title>
        <authorList>
            <person name="Srinivasan S."/>
        </authorList>
    </citation>
    <scope>NUCLEOTIDE SEQUENCE [LARGE SCALE GENOMIC DNA]</scope>
    <source>
        <strain evidence="2 3">17bor-2</strain>
    </source>
</reference>
<dbReference type="RefSeq" id="WP_109827992.1">
    <property type="nucleotide sequence ID" value="NZ_CP029494.1"/>
</dbReference>
<proteinExistence type="predicted"/>
<dbReference type="PANTHER" id="PTHR30399:SF1">
    <property type="entry name" value="UTP PYROPHOSPHATASE"/>
    <property type="match status" value="1"/>
</dbReference>
<dbReference type="EMBL" id="CP029494">
    <property type="protein sequence ID" value="AWN24267.1"/>
    <property type="molecule type" value="Genomic_DNA"/>
</dbReference>
<dbReference type="CDD" id="cd07344">
    <property type="entry name" value="M48_yhfN_like"/>
    <property type="match status" value="1"/>
</dbReference>
<keyword evidence="3" id="KW-1185">Reference proteome</keyword>
<evidence type="ECO:0000313" key="3">
    <source>
        <dbReference type="Proteomes" id="UP000245368"/>
    </source>
</evidence>
<organism evidence="2 3">
    <name type="scientific">Deinococcus irradiatisoli</name>
    <dbReference type="NCBI Taxonomy" id="2202254"/>
    <lineage>
        <taxon>Bacteria</taxon>
        <taxon>Thermotogati</taxon>
        <taxon>Deinococcota</taxon>
        <taxon>Deinococci</taxon>
        <taxon>Deinococcales</taxon>
        <taxon>Deinococcaceae</taxon>
        <taxon>Deinococcus</taxon>
    </lineage>
</organism>